<dbReference type="EMBL" id="BARS01002670">
    <property type="protein sequence ID" value="GAF71035.1"/>
    <property type="molecule type" value="Genomic_DNA"/>
</dbReference>
<protein>
    <recommendedName>
        <fullName evidence="2">Dephospho-CoA kinase</fullName>
    </recommendedName>
</protein>
<organism evidence="1">
    <name type="scientific">marine sediment metagenome</name>
    <dbReference type="NCBI Taxonomy" id="412755"/>
    <lineage>
        <taxon>unclassified sequences</taxon>
        <taxon>metagenomes</taxon>
        <taxon>ecological metagenomes</taxon>
    </lineage>
</organism>
<sequence>MIIGLTGTLGAGKGIIAKFLKKQGFVYLSLSDELREIVKEKKIELTRRNLQDLGNQLREEQGVGVLAKLVREKIENQEYIQAIVDGIRNPAEIIELRKIKDFFLVSVDAPIEIRFKRIAERDRESDPKNWE</sequence>
<dbReference type="SUPFAM" id="SSF52540">
    <property type="entry name" value="P-loop containing nucleoside triphosphate hydrolases"/>
    <property type="match status" value="1"/>
</dbReference>
<reference evidence="1" key="1">
    <citation type="journal article" date="2014" name="Front. Microbiol.">
        <title>High frequency of phylogenetically diverse reductive dehalogenase-homologous genes in deep subseafloor sedimentary metagenomes.</title>
        <authorList>
            <person name="Kawai M."/>
            <person name="Futagami T."/>
            <person name="Toyoda A."/>
            <person name="Takaki Y."/>
            <person name="Nishi S."/>
            <person name="Hori S."/>
            <person name="Arai W."/>
            <person name="Tsubouchi T."/>
            <person name="Morono Y."/>
            <person name="Uchiyama I."/>
            <person name="Ito T."/>
            <person name="Fujiyama A."/>
            <person name="Inagaki F."/>
            <person name="Takami H."/>
        </authorList>
    </citation>
    <scope>NUCLEOTIDE SEQUENCE</scope>
    <source>
        <strain evidence="1">Expedition CK06-06</strain>
    </source>
</reference>
<accession>X0T4Q5</accession>
<gene>
    <name evidence="1" type="ORF">S01H1_05126</name>
</gene>
<feature type="non-terminal residue" evidence="1">
    <location>
        <position position="131"/>
    </location>
</feature>
<evidence type="ECO:0008006" key="2">
    <source>
        <dbReference type="Google" id="ProtNLM"/>
    </source>
</evidence>
<dbReference type="Gene3D" id="3.40.50.300">
    <property type="entry name" value="P-loop containing nucleotide triphosphate hydrolases"/>
    <property type="match status" value="1"/>
</dbReference>
<dbReference type="PANTHER" id="PTHR41930:SF1">
    <property type="entry name" value="DEPHOSPHO-COA KINASE"/>
    <property type="match status" value="1"/>
</dbReference>
<dbReference type="PANTHER" id="PTHR41930">
    <property type="entry name" value="UPF0200 PROTEIN MJ1399"/>
    <property type="match status" value="1"/>
</dbReference>
<dbReference type="Pfam" id="PF13238">
    <property type="entry name" value="AAA_18"/>
    <property type="match status" value="1"/>
</dbReference>
<name>X0T4Q5_9ZZZZ</name>
<proteinExistence type="predicted"/>
<dbReference type="InterPro" id="IPR027417">
    <property type="entry name" value="P-loop_NTPase"/>
</dbReference>
<evidence type="ECO:0000313" key="1">
    <source>
        <dbReference type="EMBL" id="GAF71035.1"/>
    </source>
</evidence>
<dbReference type="AlphaFoldDB" id="X0T4Q5"/>
<comment type="caution">
    <text evidence="1">The sequence shown here is derived from an EMBL/GenBank/DDBJ whole genome shotgun (WGS) entry which is preliminary data.</text>
</comment>